<sequence>MEPIIHPFCFEIDEMVKLLLVNFEKDPDRIYIGFEPQVFDDAVNGQGHLLIGWRKDGKVDVYHQESLSLDPAKYTIAGKGLSRMVPTIFKRSNFIINDQGVRACYIFDDLEGRIIHIEIAENHPKPRRPFDLLAPMGQAADSPTALPLIYLFDFYFVRRNHSVFLLTIDGVKHTPDKLPFPLDGVFMLFTRYSPQPFACFFNPNYSGNLKPIPTQDGAREIKDGSHQIFLNRSGSGSAIEKLVHTGSEIPLQISFQPPFPSLNSLPSDARCQGKFQIVSKKSIGEVGGMYEVAADGDQITIFLVPSDGWTPKPDRWMLRFLYAVAKPFKNWPKTYRWQACIQRREGAYYMESKWRRIVGGS</sequence>
<dbReference type="OrthoDB" id="4823114at2"/>
<comment type="caution">
    <text evidence="1">The sequence shown here is derived from an EMBL/GenBank/DDBJ whole genome shotgun (WGS) entry which is preliminary data.</text>
</comment>
<dbReference type="RefSeq" id="WP_010853112.1">
    <property type="nucleotide sequence ID" value="NZ_AQHR01000029.1"/>
</dbReference>
<organism evidence="1 2">
    <name type="scientific">Lunatimonas lonarensis</name>
    <dbReference type="NCBI Taxonomy" id="1232681"/>
    <lineage>
        <taxon>Bacteria</taxon>
        <taxon>Pseudomonadati</taxon>
        <taxon>Bacteroidota</taxon>
        <taxon>Cytophagia</taxon>
        <taxon>Cytophagales</taxon>
        <taxon>Cyclobacteriaceae</taxon>
    </lineage>
</organism>
<gene>
    <name evidence="1" type="ORF">ADIS_0964</name>
</gene>
<evidence type="ECO:0000313" key="2">
    <source>
        <dbReference type="Proteomes" id="UP000013909"/>
    </source>
</evidence>
<accession>R7ZXB1</accession>
<keyword evidence="2" id="KW-1185">Reference proteome</keyword>
<dbReference type="STRING" id="1232681.ADIS_0964"/>
<name>R7ZXB1_9BACT</name>
<dbReference type="EMBL" id="AQHR01000029">
    <property type="protein sequence ID" value="EON78614.1"/>
    <property type="molecule type" value="Genomic_DNA"/>
</dbReference>
<evidence type="ECO:0000313" key="1">
    <source>
        <dbReference type="EMBL" id="EON78614.1"/>
    </source>
</evidence>
<protein>
    <submittedName>
        <fullName evidence="1">Uncharacterized protein</fullName>
    </submittedName>
</protein>
<reference evidence="1 2" key="1">
    <citation type="submission" date="2013-02" db="EMBL/GenBank/DDBJ databases">
        <title>A novel strain isolated from Lonar lake, Maharashtra, India.</title>
        <authorList>
            <person name="Singh A."/>
        </authorList>
    </citation>
    <scope>NUCLEOTIDE SEQUENCE [LARGE SCALE GENOMIC DNA]</scope>
    <source>
        <strain evidence="1 2">AK24</strain>
    </source>
</reference>
<dbReference type="Proteomes" id="UP000013909">
    <property type="component" value="Unassembled WGS sequence"/>
</dbReference>
<proteinExistence type="predicted"/>
<dbReference type="AlphaFoldDB" id="R7ZXB1"/>